<dbReference type="GO" id="GO:0000978">
    <property type="term" value="F:RNA polymerase II cis-regulatory region sequence-specific DNA binding"/>
    <property type="evidence" value="ECO:0007669"/>
    <property type="project" value="TreeGrafter"/>
</dbReference>
<evidence type="ECO:0000256" key="11">
    <source>
        <dbReference type="SAM" id="MobiDB-lite"/>
    </source>
</evidence>
<dbReference type="FunFam" id="3.30.160.60:FF:000145">
    <property type="entry name" value="Zinc finger protein 574"/>
    <property type="match status" value="1"/>
</dbReference>
<dbReference type="PANTHER" id="PTHR14003:SF23">
    <property type="entry name" value="ZINC FINGER PROTEIN 143"/>
    <property type="match status" value="1"/>
</dbReference>
<accession>A0A9D3BW72</accession>
<dbReference type="AlphaFoldDB" id="A0A9D3BW72"/>
<keyword evidence="6" id="KW-0805">Transcription regulation</keyword>
<dbReference type="PROSITE" id="PS00028">
    <property type="entry name" value="ZINC_FINGER_C2H2_1"/>
    <property type="match status" value="8"/>
</dbReference>
<dbReference type="FunFam" id="3.30.160.60:FF:000260">
    <property type="entry name" value="Spalt-like transcription factor 1"/>
    <property type="match status" value="1"/>
</dbReference>
<proteinExistence type="predicted"/>
<feature type="domain" description="C2H2-type" evidence="12">
    <location>
        <begin position="177"/>
        <end position="204"/>
    </location>
</feature>
<feature type="region of interest" description="Disordered" evidence="11">
    <location>
        <begin position="355"/>
        <end position="497"/>
    </location>
</feature>
<dbReference type="GO" id="GO:0000981">
    <property type="term" value="F:DNA-binding transcription factor activity, RNA polymerase II-specific"/>
    <property type="evidence" value="ECO:0007669"/>
    <property type="project" value="TreeGrafter"/>
</dbReference>
<dbReference type="Proteomes" id="UP000822369">
    <property type="component" value="Chromosome 6"/>
</dbReference>
<feature type="domain" description="C2H2-type" evidence="12">
    <location>
        <begin position="317"/>
        <end position="340"/>
    </location>
</feature>
<keyword evidence="2" id="KW-0479">Metal-binding</keyword>
<dbReference type="OrthoDB" id="40579at2759"/>
<dbReference type="GO" id="GO:0031519">
    <property type="term" value="C:PcG protein complex"/>
    <property type="evidence" value="ECO:0007669"/>
    <property type="project" value="TreeGrafter"/>
</dbReference>
<evidence type="ECO:0000256" key="7">
    <source>
        <dbReference type="ARBA" id="ARBA00023125"/>
    </source>
</evidence>
<evidence type="ECO:0000313" key="13">
    <source>
        <dbReference type="EMBL" id="KAF7220748.1"/>
    </source>
</evidence>
<feature type="domain" description="C2H2-type" evidence="12">
    <location>
        <begin position="149"/>
        <end position="176"/>
    </location>
</feature>
<keyword evidence="5" id="KW-0862">Zinc</keyword>
<dbReference type="GO" id="GO:0008270">
    <property type="term" value="F:zinc ion binding"/>
    <property type="evidence" value="ECO:0007669"/>
    <property type="project" value="UniProtKB-KW"/>
</dbReference>
<dbReference type="FunFam" id="3.30.160.60:FF:002716">
    <property type="entry name" value="Zinc finger protein 212"/>
    <property type="match status" value="1"/>
</dbReference>
<dbReference type="FunFam" id="3.30.160.60:FF:000557">
    <property type="entry name" value="zinc finger and SCAN domain-containing protein 29"/>
    <property type="match status" value="1"/>
</dbReference>
<organism evidence="13 14">
    <name type="scientific">Nothobranchius furzeri</name>
    <name type="common">Turquoise killifish</name>
    <dbReference type="NCBI Taxonomy" id="105023"/>
    <lineage>
        <taxon>Eukaryota</taxon>
        <taxon>Metazoa</taxon>
        <taxon>Chordata</taxon>
        <taxon>Craniata</taxon>
        <taxon>Vertebrata</taxon>
        <taxon>Euteleostomi</taxon>
        <taxon>Actinopterygii</taxon>
        <taxon>Neopterygii</taxon>
        <taxon>Teleostei</taxon>
        <taxon>Neoteleostei</taxon>
        <taxon>Acanthomorphata</taxon>
        <taxon>Ovalentaria</taxon>
        <taxon>Atherinomorphae</taxon>
        <taxon>Cyprinodontiformes</taxon>
        <taxon>Nothobranchiidae</taxon>
        <taxon>Nothobranchius</taxon>
    </lineage>
</organism>
<keyword evidence="8" id="KW-0804">Transcription</keyword>
<evidence type="ECO:0000256" key="8">
    <source>
        <dbReference type="ARBA" id="ARBA00023163"/>
    </source>
</evidence>
<feature type="domain" description="C2H2-type" evidence="12">
    <location>
        <begin position="289"/>
        <end position="316"/>
    </location>
</feature>
<gene>
    <name evidence="13" type="ORF">G4P62_003303</name>
</gene>
<dbReference type="InterPro" id="IPR036236">
    <property type="entry name" value="Znf_C2H2_sf"/>
</dbReference>
<keyword evidence="9" id="KW-0539">Nucleus</keyword>
<reference evidence="13" key="1">
    <citation type="submission" date="2020-03" db="EMBL/GenBank/DDBJ databases">
        <title>Intra-Species Differences in Population Size shape Life History and Genome Evolution.</title>
        <authorList>
            <person name="Willemsen D."/>
            <person name="Cui R."/>
            <person name="Valenzano D.R."/>
        </authorList>
    </citation>
    <scope>NUCLEOTIDE SEQUENCE</scope>
    <source>
        <strain evidence="13">GRZ</strain>
        <tissue evidence="13">Whole</tissue>
    </source>
</reference>
<dbReference type="SMART" id="SM00355">
    <property type="entry name" value="ZnF_C2H2"/>
    <property type="match status" value="8"/>
</dbReference>
<feature type="domain" description="C2H2-type" evidence="12">
    <location>
        <begin position="233"/>
        <end position="260"/>
    </location>
</feature>
<evidence type="ECO:0000256" key="4">
    <source>
        <dbReference type="ARBA" id="ARBA00022771"/>
    </source>
</evidence>
<dbReference type="PROSITE" id="PS50157">
    <property type="entry name" value="ZINC_FINGER_C2H2_2"/>
    <property type="match status" value="8"/>
</dbReference>
<comment type="subcellular location">
    <subcellularLocation>
        <location evidence="1">Nucleus</location>
    </subcellularLocation>
</comment>
<feature type="domain" description="C2H2-type" evidence="12">
    <location>
        <begin position="121"/>
        <end position="148"/>
    </location>
</feature>
<dbReference type="FunFam" id="3.30.160.60:FF:000290">
    <property type="entry name" value="Zinc finger protein 697 isoform X1"/>
    <property type="match status" value="1"/>
</dbReference>
<dbReference type="FunFam" id="3.30.160.60:FF:000759">
    <property type="entry name" value="zinc finger protein 16"/>
    <property type="match status" value="2"/>
</dbReference>
<keyword evidence="3" id="KW-0677">Repeat</keyword>
<dbReference type="Pfam" id="PF00096">
    <property type="entry name" value="zf-C2H2"/>
    <property type="match status" value="8"/>
</dbReference>
<evidence type="ECO:0000256" key="5">
    <source>
        <dbReference type="ARBA" id="ARBA00022833"/>
    </source>
</evidence>
<feature type="domain" description="C2H2-type" evidence="12">
    <location>
        <begin position="261"/>
        <end position="288"/>
    </location>
</feature>
<dbReference type="Gene3D" id="3.30.160.60">
    <property type="entry name" value="Classic Zinc Finger"/>
    <property type="match status" value="8"/>
</dbReference>
<keyword evidence="7" id="KW-0238">DNA-binding</keyword>
<evidence type="ECO:0000259" key="12">
    <source>
        <dbReference type="PROSITE" id="PS50157"/>
    </source>
</evidence>
<evidence type="ECO:0000256" key="2">
    <source>
        <dbReference type="ARBA" id="ARBA00022723"/>
    </source>
</evidence>
<protein>
    <submittedName>
        <fullName evidence="13">Transcript variant X1</fullName>
    </submittedName>
</protein>
<feature type="compositionally biased region" description="Basic and acidic residues" evidence="11">
    <location>
        <begin position="449"/>
        <end position="466"/>
    </location>
</feature>
<keyword evidence="4 10" id="KW-0863">Zinc-finger</keyword>
<dbReference type="SUPFAM" id="SSF57667">
    <property type="entry name" value="beta-beta-alpha zinc fingers"/>
    <property type="match status" value="4"/>
</dbReference>
<name>A0A9D3BW72_NOTFU</name>
<dbReference type="GO" id="GO:0000785">
    <property type="term" value="C:chromatin"/>
    <property type="evidence" value="ECO:0007669"/>
    <property type="project" value="TreeGrafter"/>
</dbReference>
<evidence type="ECO:0000256" key="3">
    <source>
        <dbReference type="ARBA" id="ARBA00022737"/>
    </source>
</evidence>
<dbReference type="KEGG" id="nfu:107376319"/>
<evidence type="ECO:0000256" key="6">
    <source>
        <dbReference type="ARBA" id="ARBA00023015"/>
    </source>
</evidence>
<dbReference type="PANTHER" id="PTHR14003">
    <property type="entry name" value="TRANSCRIPTIONAL REPRESSOR PROTEIN YY"/>
    <property type="match status" value="1"/>
</dbReference>
<feature type="compositionally biased region" description="Acidic residues" evidence="11">
    <location>
        <begin position="467"/>
        <end position="483"/>
    </location>
</feature>
<dbReference type="InterPro" id="IPR013087">
    <property type="entry name" value="Znf_C2H2_type"/>
</dbReference>
<evidence type="ECO:0000256" key="10">
    <source>
        <dbReference type="PROSITE-ProRule" id="PRU00042"/>
    </source>
</evidence>
<comment type="caution">
    <text evidence="13">The sequence shown here is derived from an EMBL/GenBank/DDBJ whole genome shotgun (WGS) entry which is preliminary data.</text>
</comment>
<sequence length="497" mass="56999">MWRQQLQDATVALSCLRENNEQQNTIPEINPRDGLRRLDVQQMVLIKEEAPEEWRLDVDQEEPDPIHIKKEEEEEEIWTSLEGEPANVKVEMDDTELMCSAVPLSTGDNEERTRIHNQGLFACDFCGQRFTKRILLSKHMIIHTEPKVFGCDVCGQKFGRKENLNRHIIIHTGDRPFACDFCGQKFTQKTNLKKHMRVHTGERPFACDFCGQKFAQKTTANKHMETHTGQKRFDCDTCGQRFTQKASLVKHKRIHTGEKPFSCDVCSHRFTQKASLVKHKRIHTGEKPFPCEECGQKFARKTTLVTHQRIHTGEKPFACDVCTRRFNQRGHLNAHMKSHTVLPADVQVVLIEEVPENRGPEVDQQDPELLHIKEEEEKPRSSPEGEQLSGKETDTTRLSFTVAPLKSEDDEEKSMLSQLHHQQMEEGSFQANSTAHQMKAEAVEEDSREVETTMKSDLKAPEHESDSSETDVSEGEEEVEDVNIPESAQALTVWARN</sequence>
<evidence type="ECO:0000256" key="9">
    <source>
        <dbReference type="ARBA" id="ARBA00023242"/>
    </source>
</evidence>
<dbReference type="EMBL" id="JAAVVJ010000006">
    <property type="protein sequence ID" value="KAF7220748.1"/>
    <property type="molecule type" value="Genomic_DNA"/>
</dbReference>
<dbReference type="GO" id="GO:0005667">
    <property type="term" value="C:transcription regulator complex"/>
    <property type="evidence" value="ECO:0007669"/>
    <property type="project" value="TreeGrafter"/>
</dbReference>
<evidence type="ECO:0000256" key="1">
    <source>
        <dbReference type="ARBA" id="ARBA00004123"/>
    </source>
</evidence>
<evidence type="ECO:0000313" key="14">
    <source>
        <dbReference type="Proteomes" id="UP000822369"/>
    </source>
</evidence>
<feature type="domain" description="C2H2-type" evidence="12">
    <location>
        <begin position="205"/>
        <end position="232"/>
    </location>
</feature>
<feature type="compositionally biased region" description="Basic and acidic residues" evidence="11">
    <location>
        <begin position="368"/>
        <end position="395"/>
    </location>
</feature>